<keyword evidence="3" id="KW-1185">Reference proteome</keyword>
<proteinExistence type="predicted"/>
<feature type="domain" description="HMA" evidence="1">
    <location>
        <begin position="1"/>
        <end position="62"/>
    </location>
</feature>
<dbReference type="Pfam" id="PF00403">
    <property type="entry name" value="HMA"/>
    <property type="match status" value="1"/>
</dbReference>
<dbReference type="Proteomes" id="UP000325273">
    <property type="component" value="Unassembled WGS sequence"/>
</dbReference>
<evidence type="ECO:0000313" key="2">
    <source>
        <dbReference type="EMBL" id="KAA1006975.1"/>
    </source>
</evidence>
<dbReference type="CDD" id="cd00371">
    <property type="entry name" value="HMA"/>
    <property type="match status" value="1"/>
</dbReference>
<accession>A0A5B0GVJ0</accession>
<dbReference type="SUPFAM" id="SSF55008">
    <property type="entry name" value="HMA, heavy metal-associated domain"/>
    <property type="match status" value="1"/>
</dbReference>
<dbReference type="Gene3D" id="3.30.70.100">
    <property type="match status" value="1"/>
</dbReference>
<evidence type="ECO:0000313" key="3">
    <source>
        <dbReference type="Proteomes" id="UP000325273"/>
    </source>
</evidence>
<protein>
    <submittedName>
        <fullName evidence="2">Heavy-metal-associated domain-containing protein</fullName>
    </submittedName>
</protein>
<dbReference type="InterPro" id="IPR006121">
    <property type="entry name" value="HMA_dom"/>
</dbReference>
<dbReference type="InterPro" id="IPR036163">
    <property type="entry name" value="HMA_dom_sf"/>
</dbReference>
<dbReference type="RefSeq" id="WP_149672672.1">
    <property type="nucleotide sequence ID" value="NZ_VTUZ01000018.1"/>
</dbReference>
<dbReference type="PROSITE" id="PS50846">
    <property type="entry name" value="HMA_2"/>
    <property type="match status" value="1"/>
</dbReference>
<comment type="caution">
    <text evidence="2">The sequence shown here is derived from an EMBL/GenBank/DDBJ whole genome shotgun (WGS) entry which is preliminary data.</text>
</comment>
<organism evidence="2 3">
    <name type="scientific">Paraburkholderia panacisoli</name>
    <dbReference type="NCBI Taxonomy" id="2603818"/>
    <lineage>
        <taxon>Bacteria</taxon>
        <taxon>Pseudomonadati</taxon>
        <taxon>Pseudomonadota</taxon>
        <taxon>Betaproteobacteria</taxon>
        <taxon>Burkholderiales</taxon>
        <taxon>Burkholderiaceae</taxon>
        <taxon>Paraburkholderia</taxon>
    </lineage>
</organism>
<sequence length="65" mass="6914">MEFAIPDMACRGCANAITRAVNRLDPAAKLDADISVKTVKITSMLAEQRLIEVIEAAGFHPSAGN</sequence>
<gene>
    <name evidence="2" type="ORF">FVF58_25595</name>
</gene>
<evidence type="ECO:0000259" key="1">
    <source>
        <dbReference type="PROSITE" id="PS50846"/>
    </source>
</evidence>
<name>A0A5B0GVJ0_9BURK</name>
<dbReference type="GO" id="GO:0046872">
    <property type="term" value="F:metal ion binding"/>
    <property type="evidence" value="ECO:0007669"/>
    <property type="project" value="InterPro"/>
</dbReference>
<reference evidence="2 3" key="1">
    <citation type="submission" date="2019-08" db="EMBL/GenBank/DDBJ databases">
        <title>Paraburkholderia sp. DCY113.</title>
        <authorList>
            <person name="Kang J."/>
        </authorList>
    </citation>
    <scope>NUCLEOTIDE SEQUENCE [LARGE SCALE GENOMIC DNA]</scope>
    <source>
        <strain evidence="2 3">DCY113</strain>
    </source>
</reference>
<dbReference type="EMBL" id="VTUZ01000018">
    <property type="protein sequence ID" value="KAA1006975.1"/>
    <property type="molecule type" value="Genomic_DNA"/>
</dbReference>
<dbReference type="AlphaFoldDB" id="A0A5B0GVJ0"/>